<feature type="region of interest" description="Disordered" evidence="1">
    <location>
        <begin position="205"/>
        <end position="238"/>
    </location>
</feature>
<accession>A0A2S9YBF9</accession>
<dbReference type="OrthoDB" id="5515435at2"/>
<keyword evidence="3" id="KW-1185">Reference proteome</keyword>
<comment type="caution">
    <text evidence="2">The sequence shown here is derived from an EMBL/GenBank/DDBJ whole genome shotgun (WGS) entry which is preliminary data.</text>
</comment>
<dbReference type="EMBL" id="PVNK01000118">
    <property type="protein sequence ID" value="PRQ02444.1"/>
    <property type="molecule type" value="Genomic_DNA"/>
</dbReference>
<reference evidence="2 3" key="1">
    <citation type="submission" date="2018-03" db="EMBL/GenBank/DDBJ databases">
        <title>Draft Genome Sequences of the Obligatory Marine Myxobacteria Enhygromyxa salina SWB005.</title>
        <authorList>
            <person name="Poehlein A."/>
            <person name="Moghaddam J.A."/>
            <person name="Harms H."/>
            <person name="Alanjari M."/>
            <person name="Koenig G.M."/>
            <person name="Daniel R."/>
            <person name="Schaeberle T.F."/>
        </authorList>
    </citation>
    <scope>NUCLEOTIDE SEQUENCE [LARGE SCALE GENOMIC DNA]</scope>
    <source>
        <strain evidence="2 3">SWB005</strain>
    </source>
</reference>
<dbReference type="SUPFAM" id="SSF48452">
    <property type="entry name" value="TPR-like"/>
    <property type="match status" value="2"/>
</dbReference>
<organism evidence="2 3">
    <name type="scientific">Enhygromyxa salina</name>
    <dbReference type="NCBI Taxonomy" id="215803"/>
    <lineage>
        <taxon>Bacteria</taxon>
        <taxon>Pseudomonadati</taxon>
        <taxon>Myxococcota</taxon>
        <taxon>Polyangia</taxon>
        <taxon>Nannocystales</taxon>
        <taxon>Nannocystaceae</taxon>
        <taxon>Enhygromyxa</taxon>
    </lineage>
</organism>
<dbReference type="Gene3D" id="1.25.40.10">
    <property type="entry name" value="Tetratricopeptide repeat domain"/>
    <property type="match status" value="1"/>
</dbReference>
<dbReference type="AlphaFoldDB" id="A0A2S9YBF9"/>
<evidence type="ECO:0008006" key="4">
    <source>
        <dbReference type="Google" id="ProtNLM"/>
    </source>
</evidence>
<evidence type="ECO:0000313" key="3">
    <source>
        <dbReference type="Proteomes" id="UP000237968"/>
    </source>
</evidence>
<evidence type="ECO:0000313" key="2">
    <source>
        <dbReference type="EMBL" id="PRQ02444.1"/>
    </source>
</evidence>
<sequence>MDALTEPIEQVVEAGEWFVHTPELRLLYIATSNMLRNTVLEHLTASELLDDNTEPYFVLEAPTEPGDAGWTLRSDELRADWEGLVESAPASVPLTPLWPELAGERPLARFCLELAAALDRLQPPMTGLVIVLAPVWIRDAERWREDLALVLGEPRLAAARFVVVEVDDELTLPVVEQLGDAAERVDARIDEPALRKQMQDRVNAMKNAPPGATGPQLTGAAGPAVAPPPRKSAKPPLTPDQKQALAQEVGIPPVFMDEQAMHQLRVHVVSAATLAQTDPLAAVAAQGQARDMCVANGLTREAVVNELVLGGYMIQAGGAEPAIETFGSAKARAREAGFVELELQAQMAIGAALVIAKRGDEAIVAYNEAGELGLASQETQTPVPKIMAVEAYRMAGQLLASSGREQDAANMFWRALEAVNAVEEDQRPNSSASEAARALASLCRKHGLHQQAMSLDAQAIELEGAAASPATPG</sequence>
<dbReference type="InterPro" id="IPR011990">
    <property type="entry name" value="TPR-like_helical_dom_sf"/>
</dbReference>
<dbReference type="RefSeq" id="WP_106391685.1">
    <property type="nucleotide sequence ID" value="NZ_PVNK01000118.1"/>
</dbReference>
<proteinExistence type="predicted"/>
<name>A0A2S9YBF9_9BACT</name>
<dbReference type="Proteomes" id="UP000237968">
    <property type="component" value="Unassembled WGS sequence"/>
</dbReference>
<protein>
    <recommendedName>
        <fullName evidence="4">Tetratricopeptide repeat protein</fullName>
    </recommendedName>
</protein>
<evidence type="ECO:0000256" key="1">
    <source>
        <dbReference type="SAM" id="MobiDB-lite"/>
    </source>
</evidence>
<gene>
    <name evidence="2" type="ORF">ENSA5_22620</name>
</gene>